<feature type="coiled-coil region" evidence="1">
    <location>
        <begin position="1"/>
        <end position="28"/>
    </location>
</feature>
<evidence type="ECO:0000256" key="2">
    <source>
        <dbReference type="SAM" id="MobiDB-lite"/>
    </source>
</evidence>
<feature type="region of interest" description="Disordered" evidence="2">
    <location>
        <begin position="75"/>
        <end position="206"/>
    </location>
</feature>
<feature type="region of interest" description="Disordered" evidence="2">
    <location>
        <begin position="289"/>
        <end position="326"/>
    </location>
</feature>
<reference evidence="3" key="2">
    <citation type="journal article" date="2015" name="Data Brief">
        <title>Shoot transcriptome of the giant reed, Arundo donax.</title>
        <authorList>
            <person name="Barrero R.A."/>
            <person name="Guerrero F.D."/>
            <person name="Moolhuijzen P."/>
            <person name="Goolsby J.A."/>
            <person name="Tidwell J."/>
            <person name="Bellgard S.E."/>
            <person name="Bellgard M.I."/>
        </authorList>
    </citation>
    <scope>NUCLEOTIDE SEQUENCE</scope>
    <source>
        <tissue evidence="3">Shoot tissue taken approximately 20 cm above the soil surface</tissue>
    </source>
</reference>
<evidence type="ECO:0000256" key="1">
    <source>
        <dbReference type="SAM" id="Coils"/>
    </source>
</evidence>
<feature type="compositionally biased region" description="Polar residues" evidence="2">
    <location>
        <begin position="95"/>
        <end position="106"/>
    </location>
</feature>
<proteinExistence type="predicted"/>
<name>A0A0A8ZSM4_ARUDO</name>
<keyword evidence="1" id="KW-0175">Coiled coil</keyword>
<dbReference type="EMBL" id="GBRH01256099">
    <property type="protein sequence ID" value="JAD41796.1"/>
    <property type="molecule type" value="Transcribed_RNA"/>
</dbReference>
<evidence type="ECO:0000313" key="3">
    <source>
        <dbReference type="EMBL" id="JAD41796.1"/>
    </source>
</evidence>
<feature type="compositionally biased region" description="Basic and acidic residues" evidence="2">
    <location>
        <begin position="248"/>
        <end position="257"/>
    </location>
</feature>
<dbReference type="PANTHER" id="PTHR33701">
    <property type="entry name" value="TRANSMEMBRANE PROTEIN"/>
    <property type="match status" value="1"/>
</dbReference>
<feature type="compositionally biased region" description="Low complexity" evidence="2">
    <location>
        <begin position="303"/>
        <end position="313"/>
    </location>
</feature>
<feature type="compositionally biased region" description="Basic and acidic residues" evidence="2">
    <location>
        <begin position="107"/>
        <end position="121"/>
    </location>
</feature>
<feature type="region of interest" description="Disordered" evidence="2">
    <location>
        <begin position="231"/>
        <end position="276"/>
    </location>
</feature>
<accession>A0A0A8ZSM4</accession>
<organism evidence="3">
    <name type="scientific">Arundo donax</name>
    <name type="common">Giant reed</name>
    <name type="synonym">Donax arundinaceus</name>
    <dbReference type="NCBI Taxonomy" id="35708"/>
    <lineage>
        <taxon>Eukaryota</taxon>
        <taxon>Viridiplantae</taxon>
        <taxon>Streptophyta</taxon>
        <taxon>Embryophyta</taxon>
        <taxon>Tracheophyta</taxon>
        <taxon>Spermatophyta</taxon>
        <taxon>Magnoliopsida</taxon>
        <taxon>Liliopsida</taxon>
        <taxon>Poales</taxon>
        <taxon>Poaceae</taxon>
        <taxon>PACMAD clade</taxon>
        <taxon>Arundinoideae</taxon>
        <taxon>Arundineae</taxon>
        <taxon>Arundo</taxon>
    </lineage>
</organism>
<reference evidence="3" key="1">
    <citation type="submission" date="2014-09" db="EMBL/GenBank/DDBJ databases">
        <authorList>
            <person name="Magalhaes I.L.F."/>
            <person name="Oliveira U."/>
            <person name="Santos F.R."/>
            <person name="Vidigal T.H.D.A."/>
            <person name="Brescovit A.D."/>
            <person name="Santos A.J."/>
        </authorList>
    </citation>
    <scope>NUCLEOTIDE SEQUENCE</scope>
    <source>
        <tissue evidence="3">Shoot tissue taken approximately 20 cm above the soil surface</tissue>
    </source>
</reference>
<feature type="compositionally biased region" description="Polar residues" evidence="2">
    <location>
        <begin position="186"/>
        <end position="195"/>
    </location>
</feature>
<feature type="compositionally biased region" description="Polar residues" evidence="2">
    <location>
        <begin position="123"/>
        <end position="138"/>
    </location>
</feature>
<dbReference type="PANTHER" id="PTHR33701:SF3">
    <property type="entry name" value="TRANSCRIPTIONAL REGULATOR ATRX"/>
    <property type="match status" value="1"/>
</dbReference>
<feature type="compositionally biased region" description="Basic and acidic residues" evidence="2">
    <location>
        <begin position="139"/>
        <end position="151"/>
    </location>
</feature>
<dbReference type="AlphaFoldDB" id="A0A0A8ZSM4"/>
<protein>
    <submittedName>
        <fullName evidence="3">Uncharacterized protein</fullName>
    </submittedName>
</protein>
<sequence length="458" mass="50648">MERVLERQAELIGQYEEEEKAQREWEKQYNENRIANKGSVEVEHKPYQVKNGREQSNQLATITDKQVHCDVEAKCDKNLRSTSNPSDERLPNGSLLESPQNASQEYSAHRREATDEPDHRCAQTASISAQESSNNSTITRHDQDRGDENSDGHSGYNTNAQSPRHHTIKAPSEGSPSSDTLDSKVSEWSSSQFQDHGQVDTRPYGQTSSIVDVGSVLEALQRARISLKAKLSKPVPPSQVMLALPAPGDEHKEHDDQPANNDDNSYKEELSSSSPARQEVLALPAPEDYHESEDLPVNDTANSLPGKLSSSSPPREEILALPAPGDDYRREIEDSVKIPVSTPGLFRLPTDSFPADQKMFSSNAYGSRFSLEAATRHGTGFGFSAKQCYDLHGSGLLSVPTSGRCNSIPRPEFTVESTTFLSGIPGLEEDLRRGRPLGDADLFMQRAVDYTISNKWML</sequence>